<dbReference type="InterPro" id="IPR036061">
    <property type="entry name" value="CheW-like_dom_sf"/>
</dbReference>
<dbReference type="Pfam" id="PF01584">
    <property type="entry name" value="CheW"/>
    <property type="match status" value="1"/>
</dbReference>
<feature type="compositionally biased region" description="Polar residues" evidence="1">
    <location>
        <begin position="94"/>
        <end position="108"/>
    </location>
</feature>
<accession>U5NAC9</accession>
<evidence type="ECO:0000313" key="3">
    <source>
        <dbReference type="EMBL" id="AGX87213.1"/>
    </source>
</evidence>
<dbReference type="STRING" id="946483.Cenrod_1120"/>
<feature type="region of interest" description="Disordered" evidence="1">
    <location>
        <begin position="94"/>
        <end position="114"/>
    </location>
</feature>
<dbReference type="Gene3D" id="2.40.50.180">
    <property type="entry name" value="CheA-289, Domain 4"/>
    <property type="match status" value="1"/>
</dbReference>
<sequence>MSGRESLREFQLRLVQRLAMADGACAAWLAVRAGSLPLLLPLAQSGEILLATALTPVPYTADWFLGVAHARGVLYGVVDLGIFLGQAVGQSNPAWNPSSRQTSSQIPNDATPGHAATPLRAGGIQAGKYLSLHPDLGVPCALRVDAFAGLRGADSLGDADAPANAPAFYGKCRQDGAGVVWQELDLRALATCPQFLDIAQCVGRGG</sequence>
<dbReference type="Proteomes" id="UP000017184">
    <property type="component" value="Chromosome"/>
</dbReference>
<dbReference type="RefSeq" id="WP_022772031.1">
    <property type="nucleotide sequence ID" value="NC_022576.1"/>
</dbReference>
<dbReference type="EMBL" id="CP004885">
    <property type="protein sequence ID" value="AGX87213.1"/>
    <property type="molecule type" value="Genomic_DNA"/>
</dbReference>
<dbReference type="InterPro" id="IPR002545">
    <property type="entry name" value="CheW-lke_dom"/>
</dbReference>
<dbReference type="GO" id="GO:0006935">
    <property type="term" value="P:chemotaxis"/>
    <property type="evidence" value="ECO:0007669"/>
    <property type="project" value="InterPro"/>
</dbReference>
<protein>
    <submittedName>
        <fullName evidence="3">Twitching motility protein PilI</fullName>
    </submittedName>
</protein>
<evidence type="ECO:0000256" key="1">
    <source>
        <dbReference type="SAM" id="MobiDB-lite"/>
    </source>
</evidence>
<dbReference type="SMART" id="SM00260">
    <property type="entry name" value="CheW"/>
    <property type="match status" value="1"/>
</dbReference>
<dbReference type="KEGG" id="cbx:Cenrod_1120"/>
<keyword evidence="4" id="KW-1185">Reference proteome</keyword>
<dbReference type="GO" id="GO:0007165">
    <property type="term" value="P:signal transduction"/>
    <property type="evidence" value="ECO:0007669"/>
    <property type="project" value="InterPro"/>
</dbReference>
<proteinExistence type="predicted"/>
<dbReference type="OrthoDB" id="5298045at2"/>
<reference evidence="3 4" key="1">
    <citation type="journal article" date="2013" name="Genome Biol.">
        <title>Genomic analysis reveals key aspects of prokaryotic symbiosis in the phototrophic consortium "Chlorochromatium aggregatum".</title>
        <authorList>
            <person name="Liu Z."/>
            <person name="Muller J."/>
            <person name="Li T."/>
            <person name="Alvey R.M."/>
            <person name="Vogl K."/>
            <person name="Frigaard N.U."/>
            <person name="Rockwell N.C."/>
            <person name="Boyd E.S."/>
            <person name="Tomsho L.P."/>
            <person name="Schuster S.C."/>
            <person name="Henke P."/>
            <person name="Rohde M."/>
            <person name="Overmann J."/>
            <person name="Bryant D.A."/>
        </authorList>
    </citation>
    <scope>NUCLEOTIDE SEQUENCE [LARGE SCALE GENOMIC DNA]</scope>
    <source>
        <strain evidence="3">CR</strain>
    </source>
</reference>
<dbReference type="eggNOG" id="COG0835">
    <property type="taxonomic scope" value="Bacteria"/>
</dbReference>
<dbReference type="SUPFAM" id="SSF50341">
    <property type="entry name" value="CheW-like"/>
    <property type="match status" value="1"/>
</dbReference>
<feature type="domain" description="CheW-like" evidence="2">
    <location>
        <begin position="10"/>
        <end position="190"/>
    </location>
</feature>
<name>U5NAC9_9BURK</name>
<gene>
    <name evidence="3" type="primary">pilI</name>
    <name evidence="3" type="ORF">Cenrod_1120</name>
</gene>
<dbReference type="HOGENOM" id="CLU_048995_6_0_4"/>
<dbReference type="AlphaFoldDB" id="U5NAC9"/>
<organism evidence="3 4">
    <name type="scientific">Candidatus Symbiobacter mobilis CR</name>
    <dbReference type="NCBI Taxonomy" id="946483"/>
    <lineage>
        <taxon>Bacteria</taxon>
        <taxon>Pseudomonadati</taxon>
        <taxon>Pseudomonadota</taxon>
        <taxon>Betaproteobacteria</taxon>
        <taxon>Burkholderiales</taxon>
        <taxon>Comamonadaceae</taxon>
    </lineage>
</organism>
<evidence type="ECO:0000259" key="2">
    <source>
        <dbReference type="SMART" id="SM00260"/>
    </source>
</evidence>
<evidence type="ECO:0000313" key="4">
    <source>
        <dbReference type="Proteomes" id="UP000017184"/>
    </source>
</evidence>